<name>A0A3S4DSY8_9MICO</name>
<keyword evidence="4" id="KW-1185">Reference proteome</keyword>
<dbReference type="EMBL" id="RZNC01000006">
    <property type="protein sequence ID" value="RWZ58452.1"/>
    <property type="molecule type" value="Genomic_DNA"/>
</dbReference>
<keyword evidence="3" id="KW-0378">Hydrolase</keyword>
<dbReference type="GO" id="GO:0004553">
    <property type="term" value="F:hydrolase activity, hydrolyzing O-glycosyl compounds"/>
    <property type="evidence" value="ECO:0007669"/>
    <property type="project" value="UniProtKB-ARBA"/>
</dbReference>
<dbReference type="GO" id="GO:0005975">
    <property type="term" value="P:carbohydrate metabolic process"/>
    <property type="evidence" value="ECO:0007669"/>
    <property type="project" value="InterPro"/>
</dbReference>
<dbReference type="Pfam" id="PF19291">
    <property type="entry name" value="TREH_N"/>
    <property type="match status" value="1"/>
</dbReference>
<dbReference type="InterPro" id="IPR011613">
    <property type="entry name" value="GH15-like"/>
</dbReference>
<evidence type="ECO:0000313" key="3">
    <source>
        <dbReference type="EMBL" id="RWZ58452.1"/>
    </source>
</evidence>
<dbReference type="Gene3D" id="1.50.10.10">
    <property type="match status" value="1"/>
</dbReference>
<dbReference type="PANTHER" id="PTHR31616">
    <property type="entry name" value="TREHALASE"/>
    <property type="match status" value="1"/>
</dbReference>
<dbReference type="Proteomes" id="UP000288603">
    <property type="component" value="Unassembled WGS sequence"/>
</dbReference>
<dbReference type="AlphaFoldDB" id="A0A3S4DSY8"/>
<protein>
    <submittedName>
        <fullName evidence="3">Glycoside hydrolase family 15 protein</fullName>
    </submittedName>
</protein>
<comment type="caution">
    <text evidence="3">The sequence shown here is derived from an EMBL/GenBank/DDBJ whole genome shotgun (WGS) entry which is preliminary data.</text>
</comment>
<dbReference type="InterPro" id="IPR008928">
    <property type="entry name" value="6-hairpin_glycosidase_sf"/>
</dbReference>
<evidence type="ECO:0000259" key="2">
    <source>
        <dbReference type="Pfam" id="PF19291"/>
    </source>
</evidence>
<dbReference type="SUPFAM" id="SSF48208">
    <property type="entry name" value="Six-hairpin glycosidases"/>
    <property type="match status" value="1"/>
</dbReference>
<dbReference type="PANTHER" id="PTHR31616:SF0">
    <property type="entry name" value="GLUCAN 1,4-ALPHA-GLUCOSIDASE"/>
    <property type="match status" value="1"/>
</dbReference>
<dbReference type="InterPro" id="IPR045582">
    <property type="entry name" value="Trehalase-like_N"/>
</dbReference>
<accession>A0A3S4DSY8</accession>
<sequence>MPLPIEDYALLGDSRGAALVGRDGSIDWLCVPRFDSSAVFSALLGGPEHGRWSLAPVAPSHADRSYQNGSVILRTRWTTDDGEADTIEFMPTDGDTSSVVRRVVGVSGTVRFRQELIVRPDFADIVPWVRQLPQVADAHRLLAIGGPDGVLVTGPRLHADGTRHVGEFEVAAGETVDIVLTWFPSWREVPVADDVDVLLGGTVARWADWERTCTHEGPHGDHVRRSLTLLRALTHDRTGGIVAAATTSLPEAFGGSRNWDYRFVWLRDASLTVSTLLRHGFRDEVEHWRSWLLRAIAGDPDDVQIMYGLAGERELPERVVARLPGYEGASPVRIGNGAVEQFQADVLGETLVCLDDARSAGLADPPESWALQRALLKRLERTRTDPDNGIWEIRGEQRRFVHSRAMVWAGFDRAVRGVREHGLPGDATRWEALRDEVRADIDAHGVSTAHGGFTQYFGTDEVDAALLQLPQVGFCAPDDPRMLATVERIEGDLMADGFVLRYRAETGVDGVPGTENPFLTCSFWLVEQYARTGRTADAEALMGRLLAVANDLGMLSEEYDPVAKRQAGNTPQALTHLALIRAADALAGTLPSWPKGLHPREGATYT</sequence>
<dbReference type="InterPro" id="IPR012341">
    <property type="entry name" value="6hp_glycosidase-like_sf"/>
</dbReference>
<dbReference type="Pfam" id="PF00723">
    <property type="entry name" value="Glyco_hydro_15"/>
    <property type="match status" value="1"/>
</dbReference>
<evidence type="ECO:0000313" key="4">
    <source>
        <dbReference type="Proteomes" id="UP000288603"/>
    </source>
</evidence>
<evidence type="ECO:0000259" key="1">
    <source>
        <dbReference type="Pfam" id="PF00723"/>
    </source>
</evidence>
<proteinExistence type="predicted"/>
<organism evidence="3 4">
    <name type="scientific">Labedella populi</name>
    <dbReference type="NCBI Taxonomy" id="2498850"/>
    <lineage>
        <taxon>Bacteria</taxon>
        <taxon>Bacillati</taxon>
        <taxon>Actinomycetota</taxon>
        <taxon>Actinomycetes</taxon>
        <taxon>Micrococcales</taxon>
        <taxon>Microbacteriaceae</taxon>
        <taxon>Labedella</taxon>
    </lineage>
</organism>
<feature type="domain" description="Trehalase-like N-terminal" evidence="2">
    <location>
        <begin position="3"/>
        <end position="126"/>
    </location>
</feature>
<gene>
    <name evidence="3" type="ORF">ELQ92_14190</name>
</gene>
<dbReference type="OrthoDB" id="3902805at2"/>
<feature type="domain" description="GH15-like" evidence="1">
    <location>
        <begin position="218"/>
        <end position="583"/>
    </location>
</feature>
<reference evidence="3 4" key="1">
    <citation type="submission" date="2018-12" db="EMBL/GenBank/DDBJ databases">
        <authorList>
            <person name="Li F."/>
        </authorList>
    </citation>
    <scope>NUCLEOTIDE SEQUENCE [LARGE SCALE GENOMIC DNA]</scope>
    <source>
        <strain evidence="3 4">8H24J-4-2</strain>
    </source>
</reference>